<organism evidence="2 3">
    <name type="scientific">Alteraurantiacibacter lauratis</name>
    <dbReference type="NCBI Taxonomy" id="2054627"/>
    <lineage>
        <taxon>Bacteria</taxon>
        <taxon>Pseudomonadati</taxon>
        <taxon>Pseudomonadota</taxon>
        <taxon>Alphaproteobacteria</taxon>
        <taxon>Sphingomonadales</taxon>
        <taxon>Erythrobacteraceae</taxon>
        <taxon>Alteraurantiacibacter</taxon>
    </lineage>
</organism>
<protein>
    <submittedName>
        <fullName evidence="2">Uncharacterized protein</fullName>
    </submittedName>
</protein>
<sequence length="40" mass="4232">MKGVMAMGLFTAELYRSFFLGFGVTAAVLAAHILPQMGAL</sequence>
<gene>
    <name evidence="2" type="ORF">ACFODK_11300</name>
</gene>
<dbReference type="EMBL" id="JBHRSU010000033">
    <property type="protein sequence ID" value="MFC3101474.1"/>
    <property type="molecule type" value="Genomic_DNA"/>
</dbReference>
<evidence type="ECO:0000313" key="3">
    <source>
        <dbReference type="Proteomes" id="UP001595378"/>
    </source>
</evidence>
<feature type="transmembrane region" description="Helical" evidence="1">
    <location>
        <begin position="14"/>
        <end position="34"/>
    </location>
</feature>
<keyword evidence="3" id="KW-1185">Reference proteome</keyword>
<keyword evidence="1" id="KW-0472">Membrane</keyword>
<evidence type="ECO:0000313" key="2">
    <source>
        <dbReference type="EMBL" id="MFC3101474.1"/>
    </source>
</evidence>
<name>A0ABV7EHX9_9SPHN</name>
<proteinExistence type="predicted"/>
<reference evidence="3" key="1">
    <citation type="journal article" date="2019" name="Int. J. Syst. Evol. Microbiol.">
        <title>The Global Catalogue of Microorganisms (GCM) 10K type strain sequencing project: providing services to taxonomists for standard genome sequencing and annotation.</title>
        <authorList>
            <consortium name="The Broad Institute Genomics Platform"/>
            <consortium name="The Broad Institute Genome Sequencing Center for Infectious Disease"/>
            <person name="Wu L."/>
            <person name="Ma J."/>
        </authorList>
    </citation>
    <scope>NUCLEOTIDE SEQUENCE [LARGE SCALE GENOMIC DNA]</scope>
    <source>
        <strain evidence="3">KCTC 52606</strain>
    </source>
</reference>
<keyword evidence="1" id="KW-0812">Transmembrane</keyword>
<evidence type="ECO:0000256" key="1">
    <source>
        <dbReference type="SAM" id="Phobius"/>
    </source>
</evidence>
<keyword evidence="1" id="KW-1133">Transmembrane helix</keyword>
<dbReference type="RefSeq" id="WP_336919092.1">
    <property type="nucleotide sequence ID" value="NZ_JBANRN010000008.1"/>
</dbReference>
<accession>A0ABV7EHX9</accession>
<dbReference type="Proteomes" id="UP001595378">
    <property type="component" value="Unassembled WGS sequence"/>
</dbReference>
<comment type="caution">
    <text evidence="2">The sequence shown here is derived from an EMBL/GenBank/DDBJ whole genome shotgun (WGS) entry which is preliminary data.</text>
</comment>